<evidence type="ECO:0000313" key="3">
    <source>
        <dbReference type="EMBL" id="SBS60841.1"/>
    </source>
</evidence>
<accession>A0A1C3IHC2</accession>
<organism evidence="3 4">
    <name type="scientific">Vibrio atlanticus</name>
    <dbReference type="NCBI Taxonomy" id="693153"/>
    <lineage>
        <taxon>Bacteria</taxon>
        <taxon>Pseudomonadati</taxon>
        <taxon>Pseudomonadota</taxon>
        <taxon>Gammaproteobacteria</taxon>
        <taxon>Vibrionales</taxon>
        <taxon>Vibrionaceae</taxon>
        <taxon>Vibrio</taxon>
    </lineage>
</organism>
<evidence type="ECO:0000256" key="1">
    <source>
        <dbReference type="SAM" id="Phobius"/>
    </source>
</evidence>
<dbReference type="GO" id="GO:0004190">
    <property type="term" value="F:aspartic-type endopeptidase activity"/>
    <property type="evidence" value="ECO:0007669"/>
    <property type="project" value="InterPro"/>
</dbReference>
<protein>
    <submittedName>
        <fullName evidence="3">Type 4 prepilin-like proteins leader peptide-processing enzyme</fullName>
    </submittedName>
</protein>
<dbReference type="RefSeq" id="WP_017096676.1">
    <property type="nucleotide sequence ID" value="NZ_AP025460.1"/>
</dbReference>
<dbReference type="EMBL" id="FLQP01000004">
    <property type="protein sequence ID" value="SBS60841.1"/>
    <property type="molecule type" value="Genomic_DNA"/>
</dbReference>
<dbReference type="InterPro" id="IPR000045">
    <property type="entry name" value="Prepilin_IV_endopep_pep"/>
</dbReference>
<dbReference type="Gene3D" id="1.20.120.1220">
    <property type="match status" value="1"/>
</dbReference>
<feature type="domain" description="Prepilin type IV endopeptidase peptidase" evidence="2">
    <location>
        <begin position="7"/>
        <end position="113"/>
    </location>
</feature>
<evidence type="ECO:0000259" key="2">
    <source>
        <dbReference type="Pfam" id="PF01478"/>
    </source>
</evidence>
<name>A0A1C3IHC2_9VIBR</name>
<dbReference type="Pfam" id="PF01478">
    <property type="entry name" value="Peptidase_A24"/>
    <property type="match status" value="1"/>
</dbReference>
<feature type="transmembrane region" description="Helical" evidence="1">
    <location>
        <begin position="97"/>
        <end position="117"/>
    </location>
</feature>
<feature type="transmembrane region" description="Helical" evidence="1">
    <location>
        <begin position="29"/>
        <end position="48"/>
    </location>
</feature>
<gene>
    <name evidence="3" type="primary">comC</name>
    <name evidence="3" type="ORF">VAT7223_00362</name>
</gene>
<dbReference type="GeneID" id="94233830"/>
<sequence>MINEPSVFWALLIAVSVYDVEKHRIPNKILILFLFFYFLSMFNSNYTFDSFLMSLFGSVVFFCFGLLFYFLRAMSAGDVKLLGVVGMYLGWGQLLDASYFILVSSGVVGVFYLLYNLSNSSCFSIKSYFENKIIVLGGAAPVIDKTANLHTRYSNKVTMPFAPSVVIGLAMYSYFT</sequence>
<keyword evidence="1" id="KW-0472">Membrane</keyword>
<proteinExistence type="predicted"/>
<feature type="transmembrane region" description="Helical" evidence="1">
    <location>
        <begin position="157"/>
        <end position="175"/>
    </location>
</feature>
<dbReference type="Proteomes" id="UP000092876">
    <property type="component" value="Unassembled WGS sequence"/>
</dbReference>
<dbReference type="GO" id="GO:0016020">
    <property type="term" value="C:membrane"/>
    <property type="evidence" value="ECO:0007669"/>
    <property type="project" value="InterPro"/>
</dbReference>
<keyword evidence="1" id="KW-0812">Transmembrane</keyword>
<keyword evidence="1" id="KW-1133">Transmembrane helix</keyword>
<dbReference type="AlphaFoldDB" id="A0A1C3IHC2"/>
<reference evidence="4" key="1">
    <citation type="submission" date="2016-06" db="EMBL/GenBank/DDBJ databases">
        <authorList>
            <person name="Rodrigo-Torres Lidia"/>
            <person name="Arahal R.David."/>
        </authorList>
    </citation>
    <scope>NUCLEOTIDE SEQUENCE [LARGE SCALE GENOMIC DNA]</scope>
    <source>
        <strain evidence="4">CECT 7223</strain>
    </source>
</reference>
<evidence type="ECO:0000313" key="4">
    <source>
        <dbReference type="Proteomes" id="UP000092876"/>
    </source>
</evidence>
<feature type="transmembrane region" description="Helical" evidence="1">
    <location>
        <begin position="55"/>
        <end position="77"/>
    </location>
</feature>